<evidence type="ECO:0000256" key="2">
    <source>
        <dbReference type="ARBA" id="ARBA00022771"/>
    </source>
</evidence>
<name>A0A084AVP2_STACB</name>
<reference evidence="6 7" key="1">
    <citation type="journal article" date="2014" name="BMC Genomics">
        <title>Comparative genome sequencing reveals chemotype-specific gene clusters in the toxigenic black mold Stachybotrys.</title>
        <authorList>
            <person name="Semeiks J."/>
            <person name="Borek D."/>
            <person name="Otwinowski Z."/>
            <person name="Grishin N.V."/>
        </authorList>
    </citation>
    <scope>NUCLEOTIDE SEQUENCE [LARGE SCALE GENOMIC DNA]</scope>
    <source>
        <strain evidence="7">CBS 109288 / IBT 7711</strain>
    </source>
</reference>
<sequence length="166" mass="19177">MTGKRSRPAKQKSLPKTSSLFPSLHDQVSALLQEYHLTYAFHPHDDATCLKERDTNIMGRFVCRNPSCSSNGWSSKMIPVTIRLYRDNKYNARVYHQRCRKCNHVSRPTLDHSYAERVAYWLETWAGADIPRQPYTGNNDQPPHESHLCEGCRVGRCQRGRMQNVG</sequence>
<evidence type="ECO:0000256" key="3">
    <source>
        <dbReference type="ARBA" id="ARBA00022833"/>
    </source>
</evidence>
<evidence type="ECO:0000256" key="4">
    <source>
        <dbReference type="SAM" id="MobiDB-lite"/>
    </source>
</evidence>
<organism evidence="6 7">
    <name type="scientific">Stachybotrys chartarum (strain CBS 109288 / IBT 7711)</name>
    <name type="common">Toxic black mold</name>
    <name type="synonym">Stilbospora chartarum</name>
    <dbReference type="NCBI Taxonomy" id="1280523"/>
    <lineage>
        <taxon>Eukaryota</taxon>
        <taxon>Fungi</taxon>
        <taxon>Dikarya</taxon>
        <taxon>Ascomycota</taxon>
        <taxon>Pezizomycotina</taxon>
        <taxon>Sordariomycetes</taxon>
        <taxon>Hypocreomycetidae</taxon>
        <taxon>Hypocreales</taxon>
        <taxon>Stachybotryaceae</taxon>
        <taxon>Stachybotrys</taxon>
    </lineage>
</organism>
<evidence type="ECO:0000259" key="5">
    <source>
        <dbReference type="SMART" id="SM01328"/>
    </source>
</evidence>
<dbReference type="OrthoDB" id="8121437at2759"/>
<keyword evidence="1" id="KW-0479">Metal-binding</keyword>
<evidence type="ECO:0000313" key="7">
    <source>
        <dbReference type="Proteomes" id="UP000028045"/>
    </source>
</evidence>
<feature type="domain" description="3CxxC-type" evidence="5">
    <location>
        <begin position="56"/>
        <end position="155"/>
    </location>
</feature>
<dbReference type="HOGENOM" id="CLU_089692_1_0_1"/>
<proteinExistence type="predicted"/>
<dbReference type="GO" id="GO:0008270">
    <property type="term" value="F:zinc ion binding"/>
    <property type="evidence" value="ECO:0007669"/>
    <property type="project" value="UniProtKB-KW"/>
</dbReference>
<dbReference type="SMART" id="SM01328">
    <property type="entry name" value="zf-3CxxC"/>
    <property type="match status" value="1"/>
</dbReference>
<feature type="region of interest" description="Disordered" evidence="4">
    <location>
        <begin position="1"/>
        <end position="20"/>
    </location>
</feature>
<dbReference type="EMBL" id="KL648530">
    <property type="protein sequence ID" value="KEY69371.1"/>
    <property type="molecule type" value="Genomic_DNA"/>
</dbReference>
<dbReference type="AlphaFoldDB" id="A0A084AVP2"/>
<keyword evidence="7" id="KW-1185">Reference proteome</keyword>
<keyword evidence="2" id="KW-0863">Zinc-finger</keyword>
<dbReference type="InterPro" id="IPR027377">
    <property type="entry name" value="ZAR1/RTP1-5-like_Znf-3CxxC"/>
</dbReference>
<keyword evidence="3" id="KW-0862">Zinc</keyword>
<dbReference type="Proteomes" id="UP000028045">
    <property type="component" value="Unassembled WGS sequence"/>
</dbReference>
<dbReference type="Pfam" id="PF13695">
    <property type="entry name" value="Zn_ribbon_3CxxC"/>
    <property type="match status" value="1"/>
</dbReference>
<feature type="compositionally biased region" description="Basic residues" evidence="4">
    <location>
        <begin position="1"/>
        <end position="10"/>
    </location>
</feature>
<evidence type="ECO:0000256" key="1">
    <source>
        <dbReference type="ARBA" id="ARBA00022723"/>
    </source>
</evidence>
<protein>
    <recommendedName>
        <fullName evidence="5">3CxxC-type domain-containing protein</fullName>
    </recommendedName>
</protein>
<accession>A0A084AVP2</accession>
<evidence type="ECO:0000313" key="6">
    <source>
        <dbReference type="EMBL" id="KEY69371.1"/>
    </source>
</evidence>
<gene>
    <name evidence="6" type="ORF">S7711_08128</name>
</gene>